<gene>
    <name evidence="1" type="ORF">QJS64_08245</name>
</gene>
<organism evidence="1 2">
    <name type="scientific">Paraclostridium bifermentans</name>
    <name type="common">Clostridium bifermentans</name>
    <dbReference type="NCBI Taxonomy" id="1490"/>
    <lineage>
        <taxon>Bacteria</taxon>
        <taxon>Bacillati</taxon>
        <taxon>Bacillota</taxon>
        <taxon>Clostridia</taxon>
        <taxon>Peptostreptococcales</taxon>
        <taxon>Peptostreptococcaceae</taxon>
        <taxon>Paraclostridium</taxon>
    </lineage>
</organism>
<sequence length="47" mass="5297">MKNPNDIIESINNIDKARIDLIIDKVFNRENIGVCIVGRDVEGITLD</sequence>
<accession>A0ABY8R8I3</accession>
<keyword evidence="2" id="KW-1185">Reference proteome</keyword>
<evidence type="ECO:0000313" key="1">
    <source>
        <dbReference type="EMBL" id="WGX76981.1"/>
    </source>
</evidence>
<reference evidence="1 2" key="1">
    <citation type="submission" date="2023-04" db="EMBL/GenBank/DDBJ databases">
        <title>Bacteria Genome Submission.</title>
        <authorList>
            <person name="Isaac P."/>
        </authorList>
    </citation>
    <scope>NUCLEOTIDE SEQUENCE [LARGE SCALE GENOMIC DNA]</scope>
    <source>
        <strain evidence="1 2">SampleS7P1</strain>
    </source>
</reference>
<protein>
    <submittedName>
        <fullName evidence="1">Uncharacterized protein</fullName>
    </submittedName>
</protein>
<dbReference type="Proteomes" id="UP001239169">
    <property type="component" value="Chromosome"/>
</dbReference>
<dbReference type="EMBL" id="CP124685">
    <property type="protein sequence ID" value="WGX76981.1"/>
    <property type="molecule type" value="Genomic_DNA"/>
</dbReference>
<evidence type="ECO:0000313" key="2">
    <source>
        <dbReference type="Proteomes" id="UP001239169"/>
    </source>
</evidence>
<name>A0ABY8R8I3_PARBF</name>
<proteinExistence type="predicted"/>